<sequence>MVSLYELLQRAANQGRAIAAGTVSALATLLSTDRDDLAGESIALLARIAEQPSSAVAILSQPGLFAHLAASSSSQSVNVIEQRDAALCTQFALQERNLLGAIQPATDPYPVEHSPHVVGIRRNAVLELIQD</sequence>
<dbReference type="Proteomes" id="UP000007752">
    <property type="component" value="Chromosome 7"/>
</dbReference>
<organism evidence="1">
    <name type="scientific">Oryza sativa subsp. japonica</name>
    <name type="common">Rice</name>
    <dbReference type="NCBI Taxonomy" id="39947"/>
    <lineage>
        <taxon>Eukaryota</taxon>
        <taxon>Viridiplantae</taxon>
        <taxon>Streptophyta</taxon>
        <taxon>Embryophyta</taxon>
        <taxon>Tracheophyta</taxon>
        <taxon>Spermatophyta</taxon>
        <taxon>Magnoliopsida</taxon>
        <taxon>Liliopsida</taxon>
        <taxon>Poales</taxon>
        <taxon>Poaceae</taxon>
        <taxon>BOP clade</taxon>
        <taxon>Oryzoideae</taxon>
        <taxon>Oryzeae</taxon>
        <taxon>Oryzinae</taxon>
        <taxon>Oryza</taxon>
        <taxon>Oryza sativa</taxon>
    </lineage>
</organism>
<dbReference type="EMBL" id="CM000144">
    <property type="protein sequence ID" value="EEE67311.1"/>
    <property type="molecule type" value="Genomic_DNA"/>
</dbReference>
<name>B9FXM4_ORYSJ</name>
<reference evidence="1" key="1">
    <citation type="journal article" date="2005" name="PLoS Biol.">
        <title>The genomes of Oryza sativa: a history of duplications.</title>
        <authorList>
            <person name="Yu J."/>
            <person name="Wang J."/>
            <person name="Lin W."/>
            <person name="Li S."/>
            <person name="Li H."/>
            <person name="Zhou J."/>
            <person name="Ni P."/>
            <person name="Dong W."/>
            <person name="Hu S."/>
            <person name="Zeng C."/>
            <person name="Zhang J."/>
            <person name="Zhang Y."/>
            <person name="Li R."/>
            <person name="Xu Z."/>
            <person name="Li S."/>
            <person name="Li X."/>
            <person name="Zheng H."/>
            <person name="Cong L."/>
            <person name="Lin L."/>
            <person name="Yin J."/>
            <person name="Geng J."/>
            <person name="Li G."/>
            <person name="Shi J."/>
            <person name="Liu J."/>
            <person name="Lv H."/>
            <person name="Li J."/>
            <person name="Wang J."/>
            <person name="Deng Y."/>
            <person name="Ran L."/>
            <person name="Shi X."/>
            <person name="Wang X."/>
            <person name="Wu Q."/>
            <person name="Li C."/>
            <person name="Ren X."/>
            <person name="Wang J."/>
            <person name="Wang X."/>
            <person name="Li D."/>
            <person name="Liu D."/>
            <person name="Zhang X."/>
            <person name="Ji Z."/>
            <person name="Zhao W."/>
            <person name="Sun Y."/>
            <person name="Zhang Z."/>
            <person name="Bao J."/>
            <person name="Han Y."/>
            <person name="Dong L."/>
            <person name="Ji J."/>
            <person name="Chen P."/>
            <person name="Wu S."/>
            <person name="Liu J."/>
            <person name="Xiao Y."/>
            <person name="Bu D."/>
            <person name="Tan J."/>
            <person name="Yang L."/>
            <person name="Ye C."/>
            <person name="Zhang J."/>
            <person name="Xu J."/>
            <person name="Zhou Y."/>
            <person name="Yu Y."/>
            <person name="Zhang B."/>
            <person name="Zhuang S."/>
            <person name="Wei H."/>
            <person name="Liu B."/>
            <person name="Lei M."/>
            <person name="Yu H."/>
            <person name="Li Y."/>
            <person name="Xu H."/>
            <person name="Wei S."/>
            <person name="He X."/>
            <person name="Fang L."/>
            <person name="Zhang Z."/>
            <person name="Zhang Y."/>
            <person name="Huang X."/>
            <person name="Su Z."/>
            <person name="Tong W."/>
            <person name="Li J."/>
            <person name="Tong Z."/>
            <person name="Li S."/>
            <person name="Ye J."/>
            <person name="Wang L."/>
            <person name="Fang L."/>
            <person name="Lei T."/>
            <person name="Chen C."/>
            <person name="Chen H."/>
            <person name="Xu Z."/>
            <person name="Li H."/>
            <person name="Huang H."/>
            <person name="Zhang F."/>
            <person name="Xu H."/>
            <person name="Li N."/>
            <person name="Zhao C."/>
            <person name="Li S."/>
            <person name="Dong L."/>
            <person name="Huang Y."/>
            <person name="Li L."/>
            <person name="Xi Y."/>
            <person name="Qi Q."/>
            <person name="Li W."/>
            <person name="Zhang B."/>
            <person name="Hu W."/>
            <person name="Zhang Y."/>
            <person name="Tian X."/>
            <person name="Jiao Y."/>
            <person name="Liang X."/>
            <person name="Jin J."/>
            <person name="Gao L."/>
            <person name="Zheng W."/>
            <person name="Hao B."/>
            <person name="Liu S."/>
            <person name="Wang W."/>
            <person name="Yuan L."/>
            <person name="Cao M."/>
            <person name="McDermott J."/>
            <person name="Samudrala R."/>
            <person name="Wang J."/>
            <person name="Wong G.K."/>
            <person name="Yang H."/>
        </authorList>
    </citation>
    <scope>NUCLEOTIDE SEQUENCE [LARGE SCALE GENOMIC DNA]</scope>
</reference>
<accession>B9FXM4</accession>
<protein>
    <submittedName>
        <fullName evidence="1">Uncharacterized protein</fullName>
    </submittedName>
</protein>
<proteinExistence type="predicted"/>
<reference evidence="1" key="2">
    <citation type="submission" date="2008-12" db="EMBL/GenBank/DDBJ databases">
        <title>Improved gene annotation of the rice (Oryza sativa) genomes.</title>
        <authorList>
            <person name="Wang J."/>
            <person name="Li R."/>
            <person name="Fan W."/>
            <person name="Huang Q."/>
            <person name="Zhang J."/>
            <person name="Zhou Y."/>
            <person name="Hu Y."/>
            <person name="Zi S."/>
            <person name="Li J."/>
            <person name="Ni P."/>
            <person name="Zheng H."/>
            <person name="Zhang Y."/>
            <person name="Zhao M."/>
            <person name="Hao Q."/>
            <person name="McDermott J."/>
            <person name="Samudrala R."/>
            <person name="Kristiansen K."/>
            <person name="Wong G.K.-S."/>
        </authorList>
    </citation>
    <scope>NUCLEOTIDE SEQUENCE</scope>
</reference>
<dbReference type="AlphaFoldDB" id="B9FXM4"/>
<evidence type="ECO:0000313" key="1">
    <source>
        <dbReference type="EMBL" id="EEE67311.1"/>
    </source>
</evidence>
<gene>
    <name evidence="1" type="ORF">OsJ_24551</name>
</gene>